<dbReference type="Proteomes" id="UP000249682">
    <property type="component" value="Chromosome"/>
</dbReference>
<evidence type="ECO:0000313" key="2">
    <source>
        <dbReference type="Proteomes" id="UP000249682"/>
    </source>
</evidence>
<name>A0AAD0KR13_MYCLR</name>
<dbReference type="EMBL" id="CP029543">
    <property type="protein sequence ID" value="AWV47884.1"/>
    <property type="molecule type" value="Genomic_DNA"/>
</dbReference>
<evidence type="ECO:0000313" key="1">
    <source>
        <dbReference type="EMBL" id="AWV47884.1"/>
    </source>
</evidence>
<organism evidence="1 2">
    <name type="scientific">Mycobacterium leprae</name>
    <dbReference type="NCBI Taxonomy" id="1769"/>
    <lineage>
        <taxon>Bacteria</taxon>
        <taxon>Bacillati</taxon>
        <taxon>Actinomycetota</taxon>
        <taxon>Actinomycetes</taxon>
        <taxon>Mycobacteriales</taxon>
        <taxon>Mycobacteriaceae</taxon>
        <taxon>Mycobacterium</taxon>
    </lineage>
</organism>
<accession>A0AAD0KR13</accession>
<dbReference type="RefSeq" id="WP_049769747.1">
    <property type="nucleotide sequence ID" value="NZ_CP029543.1"/>
</dbReference>
<proteinExistence type="predicted"/>
<gene>
    <name evidence="1" type="ORF">DIJ64_06825</name>
</gene>
<protein>
    <submittedName>
        <fullName evidence="1">Uncharacterized protein</fullName>
    </submittedName>
</protein>
<dbReference type="AlphaFoldDB" id="A0AAD0KR13"/>
<reference evidence="1 2" key="1">
    <citation type="submission" date="2018-05" db="EMBL/GenBank/DDBJ databases">
        <title>Evolution of small genomes with special reference to Mycobacterium leprae.</title>
        <authorList>
            <person name="Mohanty P.S."/>
            <person name="Bansal A.K."/>
            <person name="Gupta U.D."/>
            <person name="Naaz F."/>
            <person name="Dwivedi V.D."/>
            <person name="Singh H."/>
            <person name="Gupta G."/>
            <person name="Sharma S."/>
            <person name="Arora M."/>
        </authorList>
    </citation>
    <scope>NUCLEOTIDE SEQUENCE [LARGE SCALE GENOMIC DNA]</scope>
    <source>
        <strain evidence="1 2">MRHRU-235-G</strain>
    </source>
</reference>
<sequence length="68" mass="7594">MHVDYVDTDQQWLAAAEKFGVMSHDRVKLGKSWDRHPATLYIAADFATLRATWRTASVLIAGSTTNPC</sequence>